<dbReference type="AlphaFoldDB" id="A0A811R895"/>
<proteinExistence type="predicted"/>
<sequence>MASNSVEVDSDATISDLSSSGVLVDEIPPPVLDAQEEEVAMEQRNKETYIHKDYRHQFRSKGEVELFVESEGIENGIFKGRKLQKKKIAGMDAQDAGTSKSAGRRASANHARPKCSLGLSRPMDDEEMAPGFP</sequence>
<protein>
    <submittedName>
        <fullName evidence="2">Uncharacterized protein</fullName>
    </submittedName>
</protein>
<keyword evidence="3" id="KW-1185">Reference proteome</keyword>
<gene>
    <name evidence="2" type="ORF">NCGR_LOCUS49519</name>
</gene>
<feature type="region of interest" description="Disordered" evidence="1">
    <location>
        <begin position="89"/>
        <end position="133"/>
    </location>
</feature>
<name>A0A811R895_9POAL</name>
<comment type="caution">
    <text evidence="2">The sequence shown here is derived from an EMBL/GenBank/DDBJ whole genome shotgun (WGS) entry which is preliminary data.</text>
</comment>
<dbReference type="Proteomes" id="UP000604825">
    <property type="component" value="Unassembled WGS sequence"/>
</dbReference>
<feature type="compositionally biased region" description="Acidic residues" evidence="1">
    <location>
        <begin position="124"/>
        <end position="133"/>
    </location>
</feature>
<accession>A0A811R895</accession>
<feature type="compositionally biased region" description="Polar residues" evidence="1">
    <location>
        <begin position="1"/>
        <end position="21"/>
    </location>
</feature>
<feature type="region of interest" description="Disordered" evidence="1">
    <location>
        <begin position="1"/>
        <end position="29"/>
    </location>
</feature>
<reference evidence="2" key="1">
    <citation type="submission" date="2020-10" db="EMBL/GenBank/DDBJ databases">
        <authorList>
            <person name="Han B."/>
            <person name="Lu T."/>
            <person name="Zhao Q."/>
            <person name="Huang X."/>
            <person name="Zhao Y."/>
        </authorList>
    </citation>
    <scope>NUCLEOTIDE SEQUENCE</scope>
</reference>
<evidence type="ECO:0000313" key="3">
    <source>
        <dbReference type="Proteomes" id="UP000604825"/>
    </source>
</evidence>
<dbReference type="OrthoDB" id="692433at2759"/>
<evidence type="ECO:0000256" key="1">
    <source>
        <dbReference type="SAM" id="MobiDB-lite"/>
    </source>
</evidence>
<evidence type="ECO:0000313" key="2">
    <source>
        <dbReference type="EMBL" id="CAD6266214.1"/>
    </source>
</evidence>
<dbReference type="EMBL" id="CAJGYO010000013">
    <property type="protein sequence ID" value="CAD6266214.1"/>
    <property type="molecule type" value="Genomic_DNA"/>
</dbReference>
<organism evidence="2 3">
    <name type="scientific">Miscanthus lutarioriparius</name>
    <dbReference type="NCBI Taxonomy" id="422564"/>
    <lineage>
        <taxon>Eukaryota</taxon>
        <taxon>Viridiplantae</taxon>
        <taxon>Streptophyta</taxon>
        <taxon>Embryophyta</taxon>
        <taxon>Tracheophyta</taxon>
        <taxon>Spermatophyta</taxon>
        <taxon>Magnoliopsida</taxon>
        <taxon>Liliopsida</taxon>
        <taxon>Poales</taxon>
        <taxon>Poaceae</taxon>
        <taxon>PACMAD clade</taxon>
        <taxon>Panicoideae</taxon>
        <taxon>Andropogonodae</taxon>
        <taxon>Andropogoneae</taxon>
        <taxon>Saccharinae</taxon>
        <taxon>Miscanthus</taxon>
    </lineage>
</organism>